<keyword evidence="3" id="KW-1185">Reference proteome</keyword>
<sequence>MPRLCEASHNRGKVERLFQFVDSSFRPEVQTLIHSGEVSTLEQLNASLRSWLDGYYHVREHGSTKQPPKERFEASQKPRKRREAQAERSILVVKEKAVFGGENE</sequence>
<dbReference type="RefSeq" id="WP_190913864.1">
    <property type="nucleotide sequence ID" value="NZ_JACXIZ010000004.1"/>
</dbReference>
<evidence type="ECO:0008006" key="4">
    <source>
        <dbReference type="Google" id="ProtNLM"/>
    </source>
</evidence>
<evidence type="ECO:0000256" key="1">
    <source>
        <dbReference type="SAM" id="MobiDB-lite"/>
    </source>
</evidence>
<accession>A0A927BNF5</accession>
<reference evidence="2" key="1">
    <citation type="submission" date="2020-09" db="EMBL/GenBank/DDBJ databases">
        <title>A novel bacterium of genus Paenibacillus, isolated from South China Sea.</title>
        <authorList>
            <person name="Huang H."/>
            <person name="Mo K."/>
            <person name="Hu Y."/>
        </authorList>
    </citation>
    <scope>NUCLEOTIDE SEQUENCE</scope>
    <source>
        <strain evidence="2">IB182496</strain>
    </source>
</reference>
<feature type="region of interest" description="Disordered" evidence="1">
    <location>
        <begin position="59"/>
        <end position="86"/>
    </location>
</feature>
<comment type="caution">
    <text evidence="2">The sequence shown here is derived from an EMBL/GenBank/DDBJ whole genome shotgun (WGS) entry which is preliminary data.</text>
</comment>
<dbReference type="Proteomes" id="UP000621560">
    <property type="component" value="Unassembled WGS sequence"/>
</dbReference>
<organism evidence="2 3">
    <name type="scientific">Paenibacillus sabuli</name>
    <dbReference type="NCBI Taxonomy" id="2772509"/>
    <lineage>
        <taxon>Bacteria</taxon>
        <taxon>Bacillati</taxon>
        <taxon>Bacillota</taxon>
        <taxon>Bacilli</taxon>
        <taxon>Bacillales</taxon>
        <taxon>Paenibacillaceae</taxon>
        <taxon>Paenibacillus</taxon>
    </lineage>
</organism>
<feature type="compositionally biased region" description="Basic and acidic residues" evidence="1">
    <location>
        <begin position="59"/>
        <end position="76"/>
    </location>
</feature>
<dbReference type="PANTHER" id="PTHR35004:SF7">
    <property type="entry name" value="INTEGRASE PROTEIN"/>
    <property type="match status" value="1"/>
</dbReference>
<protein>
    <recommendedName>
        <fullName evidence="4">Integrase catalytic domain-containing protein</fullName>
    </recommendedName>
</protein>
<dbReference type="PANTHER" id="PTHR35004">
    <property type="entry name" value="TRANSPOSASE RV3428C-RELATED"/>
    <property type="match status" value="1"/>
</dbReference>
<dbReference type="AlphaFoldDB" id="A0A927BNF5"/>
<proteinExistence type="predicted"/>
<evidence type="ECO:0000313" key="3">
    <source>
        <dbReference type="Proteomes" id="UP000621560"/>
    </source>
</evidence>
<gene>
    <name evidence="2" type="ORF">IDH44_01045</name>
</gene>
<dbReference type="EMBL" id="JACXIZ010000004">
    <property type="protein sequence ID" value="MBD2843762.1"/>
    <property type="molecule type" value="Genomic_DNA"/>
</dbReference>
<evidence type="ECO:0000313" key="2">
    <source>
        <dbReference type="EMBL" id="MBD2843762.1"/>
    </source>
</evidence>
<name>A0A927BNF5_9BACL</name>